<feature type="transmembrane region" description="Helical" evidence="1">
    <location>
        <begin position="7"/>
        <end position="25"/>
    </location>
</feature>
<gene>
    <name evidence="2" type="ORF">I3X05_09545</name>
</gene>
<feature type="transmembrane region" description="Helical" evidence="1">
    <location>
        <begin position="31"/>
        <end position="54"/>
    </location>
</feature>
<keyword evidence="1" id="KW-0472">Membrane</keyword>
<evidence type="ECO:0000313" key="3">
    <source>
        <dbReference type="Proteomes" id="UP000594435"/>
    </source>
</evidence>
<protein>
    <submittedName>
        <fullName evidence="2">Uncharacterized protein</fullName>
    </submittedName>
</protein>
<proteinExistence type="predicted"/>
<keyword evidence="1" id="KW-0812">Transmembrane</keyword>
<reference evidence="2 3" key="1">
    <citation type="submission" date="2020-11" db="EMBL/GenBank/DDBJ databases">
        <title>Complete and Circularized Genome Assembly of a human isolate of Vibrio navarrensis biotype pommerensis with MiSeq and MinION Sequence Data.</title>
        <authorList>
            <person name="Schwartz K."/>
            <person name="Borowiak M."/>
            <person name="Deneke C."/>
            <person name="Balau V."/>
            <person name="Metelmann C."/>
            <person name="Strauch E."/>
        </authorList>
    </citation>
    <scope>NUCLEOTIDE SEQUENCE [LARGE SCALE GENOMIC DNA]</scope>
    <source>
        <strain evidence="2 3">20-VB00237</strain>
    </source>
</reference>
<sequence length="90" mass="10003">MFFSSKVKVVISVVAIALSSLLLSLDMFGVIPFLILVVSFFTLIIQGGLCFLGYKNGDVFDAYQDLERTEATALTNLFKDKKGFIRKIDT</sequence>
<dbReference type="EMBL" id="CP065217">
    <property type="protein sequence ID" value="QPL52309.1"/>
    <property type="molecule type" value="Genomic_DNA"/>
</dbReference>
<organism evidence="2 3">
    <name type="scientific">Vibrio navarrensis</name>
    <dbReference type="NCBI Taxonomy" id="29495"/>
    <lineage>
        <taxon>Bacteria</taxon>
        <taxon>Pseudomonadati</taxon>
        <taxon>Pseudomonadota</taxon>
        <taxon>Gammaproteobacteria</taxon>
        <taxon>Vibrionales</taxon>
        <taxon>Vibrionaceae</taxon>
        <taxon>Vibrio</taxon>
    </lineage>
</organism>
<keyword evidence="1" id="KW-1133">Transmembrane helix</keyword>
<dbReference type="AlphaFoldDB" id="A0AAJ4I9A6"/>
<dbReference type="RefSeq" id="WP_337970645.1">
    <property type="nucleotide sequence ID" value="NZ_CP065217.1"/>
</dbReference>
<evidence type="ECO:0000256" key="1">
    <source>
        <dbReference type="SAM" id="Phobius"/>
    </source>
</evidence>
<evidence type="ECO:0000313" key="2">
    <source>
        <dbReference type="EMBL" id="QPL52309.1"/>
    </source>
</evidence>
<dbReference type="Proteomes" id="UP000594435">
    <property type="component" value="Chromosome 1"/>
</dbReference>
<name>A0AAJ4I9A6_9VIBR</name>
<accession>A0AAJ4I9A6</accession>